<dbReference type="PROSITE" id="PS00455">
    <property type="entry name" value="AMP_BINDING"/>
    <property type="match status" value="1"/>
</dbReference>
<dbReference type="GO" id="GO:0016874">
    <property type="term" value="F:ligase activity"/>
    <property type="evidence" value="ECO:0007669"/>
    <property type="project" value="UniProtKB-KW"/>
</dbReference>
<gene>
    <name evidence="6" type="ORF">HGO97_022955</name>
</gene>
<keyword evidence="7" id="KW-1185">Reference proteome</keyword>
<comment type="caution">
    <text evidence="6">The sequence shown here is derived from an EMBL/GenBank/DDBJ whole genome shotgun (WGS) entry which is preliminary data.</text>
</comment>
<proteinExistence type="inferred from homology"/>
<accession>A0ABS6DAJ9</accession>
<keyword evidence="3" id="KW-0472">Membrane</keyword>
<evidence type="ECO:0000313" key="7">
    <source>
        <dbReference type="Proteomes" id="UP000723714"/>
    </source>
</evidence>
<sequence>MLAGKDVWNIWFQKDMEERQFGDRTVYTFPDMKNSFYEMLEETAERYPDKTGLCDNWNNSFTYREFLQMVDSMAAYMKEVLHVERKCHVGLLLNNGIEFAVSFYAVCKLGAVAVPFPTKYREPEIQALVEKADLHCILVSEDYGKWTPVYEEMGIVVVLTRGEENGYGFGYLNLPEEKHTKGLGRPEDEVILMFTSGTTSASKGVILKNYNVNHAVMVYERLLELGEEDKTIIPVPIYHITGLVALLGLFVYIGGTIYLYKRYDAKRILEGVVEHGITFMHGSPTVFALLLDYQEEFPKLSSIRTLACGSSYMPVETMKRLHGWMPEMKFQNVYGMTETASPGTVFPYDAATSIYPGSSGKPVPGLLVKILDEEGREVPDGTVGTIYFKGTNICEYYYKMKSPLITEDGWLNTGDMGYINEDSYVFIVDRKKDMINRGGEKIWCTDVEDEIISLKGVKDAAVVGIPDEVYGEVAAAAVVLEKGCRLTQEELITKLKSRIARFKIPEKVIFMDAIPKTPGLKTDKKTIRTLFEKGI</sequence>
<evidence type="ECO:0000256" key="2">
    <source>
        <dbReference type="ARBA" id="ARBA00022598"/>
    </source>
</evidence>
<dbReference type="Pfam" id="PF00501">
    <property type="entry name" value="AMP-binding"/>
    <property type="match status" value="1"/>
</dbReference>
<dbReference type="Pfam" id="PF13193">
    <property type="entry name" value="AMP-binding_C"/>
    <property type="match status" value="1"/>
</dbReference>
<evidence type="ECO:0000259" key="5">
    <source>
        <dbReference type="Pfam" id="PF13193"/>
    </source>
</evidence>
<dbReference type="InterPro" id="IPR020845">
    <property type="entry name" value="AMP-binding_CS"/>
</dbReference>
<name>A0ABS6DAJ9_9FIRM</name>
<feature type="domain" description="AMP-dependent synthetase/ligase" evidence="4">
    <location>
        <begin position="40"/>
        <end position="398"/>
    </location>
</feature>
<evidence type="ECO:0000313" key="6">
    <source>
        <dbReference type="EMBL" id="MBU3878659.1"/>
    </source>
</evidence>
<keyword evidence="2 6" id="KW-0436">Ligase</keyword>
<dbReference type="Proteomes" id="UP000723714">
    <property type="component" value="Unassembled WGS sequence"/>
</dbReference>
<keyword evidence="3" id="KW-0812">Transmembrane</keyword>
<keyword evidence="3" id="KW-1133">Transmembrane helix</keyword>
<dbReference type="PANTHER" id="PTHR43201:SF5">
    <property type="entry name" value="MEDIUM-CHAIN ACYL-COA LIGASE ACSF2, MITOCHONDRIAL"/>
    <property type="match status" value="1"/>
</dbReference>
<dbReference type="EMBL" id="JABACJ020000042">
    <property type="protein sequence ID" value="MBU3878659.1"/>
    <property type="molecule type" value="Genomic_DNA"/>
</dbReference>
<feature type="transmembrane region" description="Helical" evidence="3">
    <location>
        <begin position="237"/>
        <end position="260"/>
    </location>
</feature>
<dbReference type="RefSeq" id="WP_216245520.1">
    <property type="nucleotide sequence ID" value="NZ_JABACJ020000042.1"/>
</dbReference>
<reference evidence="6 7" key="1">
    <citation type="submission" date="2021-06" db="EMBL/GenBank/DDBJ databases">
        <title>Faecalicatena sp. nov. isolated from porcine feces.</title>
        <authorList>
            <person name="Oh B.S."/>
            <person name="Lee J.H."/>
        </authorList>
    </citation>
    <scope>NUCLEOTIDE SEQUENCE [LARGE SCALE GENOMIC DNA]</scope>
    <source>
        <strain evidence="6 7">AGMB00832</strain>
    </source>
</reference>
<feature type="domain" description="AMP-binding enzyme C-terminal" evidence="5">
    <location>
        <begin position="447"/>
        <end position="518"/>
    </location>
</feature>
<evidence type="ECO:0000256" key="1">
    <source>
        <dbReference type="ARBA" id="ARBA00006432"/>
    </source>
</evidence>
<evidence type="ECO:0000259" key="4">
    <source>
        <dbReference type="Pfam" id="PF00501"/>
    </source>
</evidence>
<dbReference type="PANTHER" id="PTHR43201">
    <property type="entry name" value="ACYL-COA SYNTHETASE"/>
    <property type="match status" value="1"/>
</dbReference>
<dbReference type="InterPro" id="IPR000873">
    <property type="entry name" value="AMP-dep_synth/lig_dom"/>
</dbReference>
<dbReference type="InterPro" id="IPR025110">
    <property type="entry name" value="AMP-bd_C"/>
</dbReference>
<organism evidence="6 7">
    <name type="scientific">Faecalicatena faecalis</name>
    <dbReference type="NCBI Taxonomy" id="2726362"/>
    <lineage>
        <taxon>Bacteria</taxon>
        <taxon>Bacillati</taxon>
        <taxon>Bacillota</taxon>
        <taxon>Clostridia</taxon>
        <taxon>Lachnospirales</taxon>
        <taxon>Lachnospiraceae</taxon>
        <taxon>Faecalicatena</taxon>
    </lineage>
</organism>
<comment type="similarity">
    <text evidence="1">Belongs to the ATP-dependent AMP-binding enzyme family.</text>
</comment>
<protein>
    <submittedName>
        <fullName evidence="6">Acyl--CoA ligase</fullName>
    </submittedName>
</protein>
<evidence type="ECO:0000256" key="3">
    <source>
        <dbReference type="SAM" id="Phobius"/>
    </source>
</evidence>